<feature type="transmembrane region" description="Helical" evidence="8">
    <location>
        <begin position="241"/>
        <end position="259"/>
    </location>
</feature>
<feature type="transmembrane region" description="Helical" evidence="8">
    <location>
        <begin position="212"/>
        <end position="229"/>
    </location>
</feature>
<evidence type="ECO:0000256" key="3">
    <source>
        <dbReference type="ARBA" id="ARBA00022676"/>
    </source>
</evidence>
<dbReference type="GO" id="GO:0005886">
    <property type="term" value="C:plasma membrane"/>
    <property type="evidence" value="ECO:0007669"/>
    <property type="project" value="UniProtKB-SubCell"/>
</dbReference>
<dbReference type="GO" id="GO:0009103">
    <property type="term" value="P:lipopolysaccharide biosynthetic process"/>
    <property type="evidence" value="ECO:0007669"/>
    <property type="project" value="UniProtKB-ARBA"/>
</dbReference>
<reference evidence="9 10" key="1">
    <citation type="journal article" date="2016" name="Environ. Microbiol.">
        <title>New Methyloceanibacter diversity from North Sea sediments includes methanotroph containing solely the soluble methane monooxygenase.</title>
        <authorList>
            <person name="Vekeman B."/>
            <person name="Kerckhof F.M."/>
            <person name="Cremers G."/>
            <person name="de Vos P."/>
            <person name="Vandamme P."/>
            <person name="Boon N."/>
            <person name="Op den Camp H.J."/>
            <person name="Heylen K."/>
        </authorList>
    </citation>
    <scope>NUCLEOTIDE SEQUENCE [LARGE SCALE GENOMIC DNA]</scope>
    <source>
        <strain evidence="9 10">R-67177</strain>
    </source>
</reference>
<sequence>MFTPTYYGMETRSYAQSIFLSSLSTLCLVYALPRIAEKSWRALLKDGWFYALLAANTALLMTHYYNAMFLAAQGVFLIIYLLYRSERPFDAIAKTFAVGVVPVIVLLLVWGPVMMKVYGKHSDGYTVDGMPKLPWETLSATVIQPNFGSYYTYYAVVLLIALVTITTLVRVVRRTDGETLFTLWFILAALTPVLFAFLLFLFSGHERYSDRYFAFSVGPLSVLVVIGIYQIMMLLSRMVPVLSRAALFATAVFAVYLVYPGGSYGLEKPKADWRGIAEAIVERINREPDKKFVVYETTFKKYPTLNYYLSRFSNDIRVHEILQRRFERKKEPISIAVPNADYAIVAFTHQKTEDFPRTLEAFDRDMTLQEKHFNSWSHGYLVYSIH</sequence>
<keyword evidence="3" id="KW-0328">Glycosyltransferase</keyword>
<keyword evidence="7 8" id="KW-0472">Membrane</keyword>
<dbReference type="GO" id="GO:0016763">
    <property type="term" value="F:pentosyltransferase activity"/>
    <property type="evidence" value="ECO:0007669"/>
    <property type="project" value="TreeGrafter"/>
</dbReference>
<name>A0A1E3VTD5_9HYPH</name>
<evidence type="ECO:0000313" key="10">
    <source>
        <dbReference type="Proteomes" id="UP000095042"/>
    </source>
</evidence>
<dbReference type="PANTHER" id="PTHR33908">
    <property type="entry name" value="MANNOSYLTRANSFERASE YKCB-RELATED"/>
    <property type="match status" value="1"/>
</dbReference>
<dbReference type="InterPro" id="IPR050297">
    <property type="entry name" value="LipidA_mod_glycosyltrf_83"/>
</dbReference>
<dbReference type="EMBL" id="LPWD01000455">
    <property type="protein sequence ID" value="ODR96810.1"/>
    <property type="molecule type" value="Genomic_DNA"/>
</dbReference>
<evidence type="ECO:0000256" key="8">
    <source>
        <dbReference type="SAM" id="Phobius"/>
    </source>
</evidence>
<dbReference type="Proteomes" id="UP000095042">
    <property type="component" value="Unassembled WGS sequence"/>
</dbReference>
<gene>
    <name evidence="9" type="ORF">AUC71_04395</name>
</gene>
<feature type="transmembrane region" description="Helical" evidence="8">
    <location>
        <begin position="67"/>
        <end position="83"/>
    </location>
</feature>
<keyword evidence="10" id="KW-1185">Reference proteome</keyword>
<keyword evidence="4" id="KW-0808">Transferase</keyword>
<comment type="caution">
    <text evidence="9">The sequence shown here is derived from an EMBL/GenBank/DDBJ whole genome shotgun (WGS) entry which is preliminary data.</text>
</comment>
<protein>
    <recommendedName>
        <fullName evidence="11">Glycosyltransferase RgtA/B/C/D-like domain-containing protein</fullName>
    </recommendedName>
</protein>
<evidence type="ECO:0000313" key="9">
    <source>
        <dbReference type="EMBL" id="ODR96810.1"/>
    </source>
</evidence>
<dbReference type="AlphaFoldDB" id="A0A1E3VTD5"/>
<evidence type="ECO:0000256" key="2">
    <source>
        <dbReference type="ARBA" id="ARBA00022475"/>
    </source>
</evidence>
<evidence type="ECO:0000256" key="4">
    <source>
        <dbReference type="ARBA" id="ARBA00022679"/>
    </source>
</evidence>
<feature type="transmembrane region" description="Helical" evidence="8">
    <location>
        <begin position="95"/>
        <end position="113"/>
    </location>
</feature>
<comment type="subcellular location">
    <subcellularLocation>
        <location evidence="1">Cell membrane</location>
        <topology evidence="1">Multi-pass membrane protein</topology>
    </subcellularLocation>
</comment>
<accession>A0A1E3VTD5</accession>
<keyword evidence="6 8" id="KW-1133">Transmembrane helix</keyword>
<evidence type="ECO:0008006" key="11">
    <source>
        <dbReference type="Google" id="ProtNLM"/>
    </source>
</evidence>
<feature type="transmembrane region" description="Helical" evidence="8">
    <location>
        <begin position="151"/>
        <end position="169"/>
    </location>
</feature>
<organism evidence="9 10">
    <name type="scientific">Methyloceanibacter marginalis</name>
    <dbReference type="NCBI Taxonomy" id="1774971"/>
    <lineage>
        <taxon>Bacteria</taxon>
        <taxon>Pseudomonadati</taxon>
        <taxon>Pseudomonadota</taxon>
        <taxon>Alphaproteobacteria</taxon>
        <taxon>Hyphomicrobiales</taxon>
        <taxon>Hyphomicrobiaceae</taxon>
        <taxon>Methyloceanibacter</taxon>
    </lineage>
</organism>
<evidence type="ECO:0000256" key="1">
    <source>
        <dbReference type="ARBA" id="ARBA00004651"/>
    </source>
</evidence>
<keyword evidence="2" id="KW-1003">Cell membrane</keyword>
<keyword evidence="5 8" id="KW-0812">Transmembrane</keyword>
<proteinExistence type="predicted"/>
<evidence type="ECO:0000256" key="7">
    <source>
        <dbReference type="ARBA" id="ARBA00023136"/>
    </source>
</evidence>
<evidence type="ECO:0000256" key="6">
    <source>
        <dbReference type="ARBA" id="ARBA00022989"/>
    </source>
</evidence>
<feature type="transmembrane region" description="Helical" evidence="8">
    <location>
        <begin position="14"/>
        <end position="31"/>
    </location>
</feature>
<evidence type="ECO:0000256" key="5">
    <source>
        <dbReference type="ARBA" id="ARBA00022692"/>
    </source>
</evidence>
<dbReference type="PANTHER" id="PTHR33908:SF11">
    <property type="entry name" value="MEMBRANE PROTEIN"/>
    <property type="match status" value="1"/>
</dbReference>
<feature type="transmembrane region" description="Helical" evidence="8">
    <location>
        <begin position="181"/>
        <end position="200"/>
    </location>
</feature>
<dbReference type="RefSeq" id="WP_069625077.1">
    <property type="nucleotide sequence ID" value="NZ_LPWD01000455.1"/>
</dbReference>